<sequence>MKASKTGMPKRRNARKSDLTRFINTSLVDLVAKQIRSMIFAGDYLPGEKLVVRELSEVLGVSHTPVKDALNRLVAEELVEAIPNKSMVVKSFTNNELVERLGVRLMCELFYAGEIIRSAKEDDTLVSDLEACLTAMEEAICDDSNIDYEAWVSNETRFHRRYMTAAKNQTLVSVYNGLNTNEFTFFAYLHNEHKPLKRPIFENNLVEHRAIIDALKALDQARFVRAIAWHVLHACEDYNVDEEAQLRIEQIKRLAECHLDGLGEPSQKIS</sequence>
<keyword evidence="6" id="KW-1185">Reference proteome</keyword>
<dbReference type="PANTHER" id="PTHR43537:SF24">
    <property type="entry name" value="GLUCONATE OPERON TRANSCRIPTIONAL REPRESSOR"/>
    <property type="match status" value="1"/>
</dbReference>
<dbReference type="CDD" id="cd07377">
    <property type="entry name" value="WHTH_GntR"/>
    <property type="match status" value="1"/>
</dbReference>
<dbReference type="InterPro" id="IPR008920">
    <property type="entry name" value="TF_FadR/GntR_C"/>
</dbReference>
<dbReference type="Gene3D" id="1.10.10.10">
    <property type="entry name" value="Winged helix-like DNA-binding domain superfamily/Winged helix DNA-binding domain"/>
    <property type="match status" value="1"/>
</dbReference>
<evidence type="ECO:0000256" key="3">
    <source>
        <dbReference type="ARBA" id="ARBA00023163"/>
    </source>
</evidence>
<keyword evidence="3" id="KW-0804">Transcription</keyword>
<dbReference type="Gene3D" id="1.20.120.530">
    <property type="entry name" value="GntR ligand-binding domain-like"/>
    <property type="match status" value="1"/>
</dbReference>
<dbReference type="SMART" id="SM00895">
    <property type="entry name" value="FCD"/>
    <property type="match status" value="1"/>
</dbReference>
<dbReference type="OrthoDB" id="7846328at2"/>
<accession>A0A1I5LJH9</accession>
<dbReference type="SUPFAM" id="SSF48008">
    <property type="entry name" value="GntR ligand-binding domain-like"/>
    <property type="match status" value="1"/>
</dbReference>
<dbReference type="STRING" id="655353.SAMN04488056_11719"/>
<dbReference type="GO" id="GO:0003677">
    <property type="term" value="F:DNA binding"/>
    <property type="evidence" value="ECO:0007669"/>
    <property type="project" value="UniProtKB-KW"/>
</dbReference>
<organism evidence="5 6">
    <name type="scientific">Cohaesibacter marisflavi</name>
    <dbReference type="NCBI Taxonomy" id="655353"/>
    <lineage>
        <taxon>Bacteria</taxon>
        <taxon>Pseudomonadati</taxon>
        <taxon>Pseudomonadota</taxon>
        <taxon>Alphaproteobacteria</taxon>
        <taxon>Hyphomicrobiales</taxon>
        <taxon>Cohaesibacteraceae</taxon>
    </lineage>
</organism>
<dbReference type="InterPro" id="IPR036388">
    <property type="entry name" value="WH-like_DNA-bd_sf"/>
</dbReference>
<dbReference type="GO" id="GO:0003700">
    <property type="term" value="F:DNA-binding transcription factor activity"/>
    <property type="evidence" value="ECO:0007669"/>
    <property type="project" value="InterPro"/>
</dbReference>
<dbReference type="SUPFAM" id="SSF46785">
    <property type="entry name" value="Winged helix' DNA-binding domain"/>
    <property type="match status" value="1"/>
</dbReference>
<dbReference type="Proteomes" id="UP000199236">
    <property type="component" value="Unassembled WGS sequence"/>
</dbReference>
<reference evidence="5 6" key="1">
    <citation type="submission" date="2016-10" db="EMBL/GenBank/DDBJ databases">
        <authorList>
            <person name="de Groot N.N."/>
        </authorList>
    </citation>
    <scope>NUCLEOTIDE SEQUENCE [LARGE SCALE GENOMIC DNA]</scope>
    <source>
        <strain evidence="5 6">CGMCC 1.9157</strain>
    </source>
</reference>
<dbReference type="PROSITE" id="PS50949">
    <property type="entry name" value="HTH_GNTR"/>
    <property type="match status" value="1"/>
</dbReference>
<dbReference type="Pfam" id="PF00392">
    <property type="entry name" value="GntR"/>
    <property type="match status" value="1"/>
</dbReference>
<evidence type="ECO:0000256" key="2">
    <source>
        <dbReference type="ARBA" id="ARBA00023125"/>
    </source>
</evidence>
<keyword evidence="2 5" id="KW-0238">DNA-binding</keyword>
<dbReference type="AlphaFoldDB" id="A0A1I5LJH9"/>
<dbReference type="Pfam" id="PF07729">
    <property type="entry name" value="FCD"/>
    <property type="match status" value="1"/>
</dbReference>
<dbReference type="InterPro" id="IPR011711">
    <property type="entry name" value="GntR_C"/>
</dbReference>
<evidence type="ECO:0000313" key="5">
    <source>
        <dbReference type="EMBL" id="SFO97332.1"/>
    </source>
</evidence>
<keyword evidence="1" id="KW-0805">Transcription regulation</keyword>
<evidence type="ECO:0000256" key="1">
    <source>
        <dbReference type="ARBA" id="ARBA00023015"/>
    </source>
</evidence>
<evidence type="ECO:0000313" key="6">
    <source>
        <dbReference type="Proteomes" id="UP000199236"/>
    </source>
</evidence>
<proteinExistence type="predicted"/>
<name>A0A1I5LJH9_9HYPH</name>
<dbReference type="InterPro" id="IPR000524">
    <property type="entry name" value="Tscrpt_reg_HTH_GntR"/>
</dbReference>
<protein>
    <submittedName>
        <fullName evidence="5">DNA-binding transcriptional regulator, GntR family</fullName>
    </submittedName>
</protein>
<dbReference type="EMBL" id="FOVR01000017">
    <property type="protein sequence ID" value="SFO97332.1"/>
    <property type="molecule type" value="Genomic_DNA"/>
</dbReference>
<gene>
    <name evidence="5" type="ORF">SAMN04488056_11719</name>
</gene>
<feature type="domain" description="HTH gntR-type" evidence="4">
    <location>
        <begin position="25"/>
        <end position="92"/>
    </location>
</feature>
<dbReference type="RefSeq" id="WP_090075302.1">
    <property type="nucleotide sequence ID" value="NZ_FOVR01000017.1"/>
</dbReference>
<dbReference type="SMART" id="SM00345">
    <property type="entry name" value="HTH_GNTR"/>
    <property type="match status" value="1"/>
</dbReference>
<dbReference type="InterPro" id="IPR036390">
    <property type="entry name" value="WH_DNA-bd_sf"/>
</dbReference>
<evidence type="ECO:0000259" key="4">
    <source>
        <dbReference type="PROSITE" id="PS50949"/>
    </source>
</evidence>
<dbReference type="PANTHER" id="PTHR43537">
    <property type="entry name" value="TRANSCRIPTIONAL REGULATOR, GNTR FAMILY"/>
    <property type="match status" value="1"/>
</dbReference>